<gene>
    <name evidence="3" type="primary">LOC140038370</name>
</gene>
<feature type="domain" description="Reverse transcriptase" evidence="1">
    <location>
        <begin position="39"/>
        <end position="299"/>
    </location>
</feature>
<dbReference type="PANTHER" id="PTHR46890:SF48">
    <property type="entry name" value="RNA-DIRECTED DNA POLYMERASE"/>
    <property type="match status" value="1"/>
</dbReference>
<dbReference type="PANTHER" id="PTHR46890">
    <property type="entry name" value="NON-LTR RETROLELEMENT REVERSE TRANSCRIPTASE-LIKE PROTEIN-RELATED"/>
    <property type="match status" value="1"/>
</dbReference>
<evidence type="ECO:0000313" key="2">
    <source>
        <dbReference type="Proteomes" id="UP001652660"/>
    </source>
</evidence>
<dbReference type="RefSeq" id="XP_071939807.1">
    <property type="nucleotide sequence ID" value="XM_072083706.1"/>
</dbReference>
<name>A0ABM4X6Z9_COFAR</name>
<sequence>MDRDSAAGPDGFTGKFFTSSWDIIGEDVYRAVQSFFCGEELPRRVTATSLVLLAKVARPKDFSEFRPISLCNFVNKNISKLLANRLASVLPNIISENQSGFVRGRLISDNYLLAQDLVSSIGRAARRGNVALKLDMMKTYDRVVWPFLINVLRTFGFGERWVDMVWRLISNVWFSVVVNGSSYGFFKSTRGFRQEDPLSPALFIIGAEVLLRSLNNLQSHRGFQGFRVPRGCPQVSHLGYADNVLIFSSASMKSLKLVKQVLTDYEAVSGKGSMRERAVSLCTRRFLCPRDWEFRGLLSQGGRIVLLKHVLSAMPTYLLMAASPPKAIFKQLEGGVGFRLLEDIHRASSIKLWWNFHSKSSLWASFMHAKFCRVAHPNLVFSEKGSEGWRRMVKVRALAERHIRWIIRSGSSNFWFDNWLGTGRLADRLDSVSDHKVAEFVQGGSWDVRRISQWVPLDIVVEIGRMHPPVGLLPDLMVWRPESSGHFTLKTAFSLVQYHSTPSPLFNRIWHPVVPLRVSFFLLRLLRDRLPLDCSVWKLGIQGPS</sequence>
<protein>
    <recommendedName>
        <fullName evidence="1">Reverse transcriptase domain-containing protein</fullName>
    </recommendedName>
</protein>
<dbReference type="PROSITE" id="PS50878">
    <property type="entry name" value="RT_POL"/>
    <property type="match status" value="1"/>
</dbReference>
<dbReference type="Proteomes" id="UP001652660">
    <property type="component" value="Chromosome 3e"/>
</dbReference>
<dbReference type="InterPro" id="IPR052343">
    <property type="entry name" value="Retrotransposon-Effector_Assoc"/>
</dbReference>
<dbReference type="SUPFAM" id="SSF56672">
    <property type="entry name" value="DNA/RNA polymerases"/>
    <property type="match status" value="1"/>
</dbReference>
<evidence type="ECO:0000313" key="3">
    <source>
        <dbReference type="RefSeq" id="XP_071939807.1"/>
    </source>
</evidence>
<evidence type="ECO:0000259" key="1">
    <source>
        <dbReference type="PROSITE" id="PS50878"/>
    </source>
</evidence>
<proteinExistence type="predicted"/>
<dbReference type="GeneID" id="140038370"/>
<accession>A0ABM4X6Z9</accession>
<keyword evidence="2" id="KW-1185">Reference proteome</keyword>
<dbReference type="CDD" id="cd01650">
    <property type="entry name" value="RT_nLTR_like"/>
    <property type="match status" value="1"/>
</dbReference>
<reference evidence="3" key="1">
    <citation type="submission" date="2025-08" db="UniProtKB">
        <authorList>
            <consortium name="RefSeq"/>
        </authorList>
    </citation>
    <scope>IDENTIFICATION</scope>
    <source>
        <tissue evidence="3">Leaves</tissue>
    </source>
</reference>
<organism evidence="2 3">
    <name type="scientific">Coffea arabica</name>
    <name type="common">Arabian coffee</name>
    <dbReference type="NCBI Taxonomy" id="13443"/>
    <lineage>
        <taxon>Eukaryota</taxon>
        <taxon>Viridiplantae</taxon>
        <taxon>Streptophyta</taxon>
        <taxon>Embryophyta</taxon>
        <taxon>Tracheophyta</taxon>
        <taxon>Spermatophyta</taxon>
        <taxon>Magnoliopsida</taxon>
        <taxon>eudicotyledons</taxon>
        <taxon>Gunneridae</taxon>
        <taxon>Pentapetalae</taxon>
        <taxon>asterids</taxon>
        <taxon>lamiids</taxon>
        <taxon>Gentianales</taxon>
        <taxon>Rubiaceae</taxon>
        <taxon>Ixoroideae</taxon>
        <taxon>Gardenieae complex</taxon>
        <taxon>Bertiereae - Coffeeae clade</taxon>
        <taxon>Coffeeae</taxon>
        <taxon>Coffea</taxon>
    </lineage>
</organism>
<dbReference type="InterPro" id="IPR000477">
    <property type="entry name" value="RT_dom"/>
</dbReference>
<dbReference type="InterPro" id="IPR043502">
    <property type="entry name" value="DNA/RNA_pol_sf"/>
</dbReference>
<dbReference type="Pfam" id="PF00078">
    <property type="entry name" value="RVT_1"/>
    <property type="match status" value="1"/>
</dbReference>